<dbReference type="Pfam" id="PF05572">
    <property type="entry name" value="Peptidase_M43"/>
    <property type="match status" value="1"/>
</dbReference>
<feature type="domain" description="Fibronectin type-III" evidence="1">
    <location>
        <begin position="336"/>
        <end position="424"/>
    </location>
</feature>
<accession>A0A7K1S581</accession>
<dbReference type="Gene3D" id="2.60.40.10">
    <property type="entry name" value="Immunoglobulins"/>
    <property type="match status" value="1"/>
</dbReference>
<dbReference type="InterPro" id="IPR003961">
    <property type="entry name" value="FN3_dom"/>
</dbReference>
<gene>
    <name evidence="2" type="ORF">GO755_01845</name>
</gene>
<dbReference type="Gene3D" id="3.40.390.10">
    <property type="entry name" value="Collagenase (Catalytic Domain)"/>
    <property type="match status" value="1"/>
</dbReference>
<dbReference type="InterPro" id="IPR036116">
    <property type="entry name" value="FN3_sf"/>
</dbReference>
<proteinExistence type="predicted"/>
<dbReference type="PROSITE" id="PS50853">
    <property type="entry name" value="FN3"/>
    <property type="match status" value="1"/>
</dbReference>
<dbReference type="AlphaFoldDB" id="A0A7K1S581"/>
<keyword evidence="3" id="KW-1185">Reference proteome</keyword>
<evidence type="ECO:0000313" key="2">
    <source>
        <dbReference type="EMBL" id="MVM28758.1"/>
    </source>
</evidence>
<evidence type="ECO:0000313" key="3">
    <source>
        <dbReference type="Proteomes" id="UP000436006"/>
    </source>
</evidence>
<comment type="caution">
    <text evidence="2">The sequence shown here is derived from an EMBL/GenBank/DDBJ whole genome shotgun (WGS) entry which is preliminary data.</text>
</comment>
<evidence type="ECO:0000259" key="1">
    <source>
        <dbReference type="PROSITE" id="PS50853"/>
    </source>
</evidence>
<dbReference type="CDD" id="cd00063">
    <property type="entry name" value="FN3"/>
    <property type="match status" value="1"/>
</dbReference>
<sequence length="731" mass="78340">MFPDLIIKLLSVIACLRNSGQSGSRLLICLLFSIPLSVSAQRINRPIFQCGTESLSPATQKALEAEAVLALRLKQASGMALNTITYVPIRPHIIRKADGTGGYSMTSLNNVMALTNNYYLQNGNGIQFYFAGTTPDYIDNDALYTQYRQTIDDATVAPRDVTNALNQYYVHAFDNTSLGGYAQFPADNVGSTRTIILDENYDDDMGNRLVPHELGHTFNLLHTFESFYGYELVTRGPGANCTTAGDLVCDTPADPYGRYSGADYTCISECPSTYMCSFFDDLRNLYTPSPTNIMSYYYPCVHDFTAGQYDRIQAGLAIRQSHTQYTLDAPETVMTAPSNVVASIVNSAIVITWQDNSSNEMGYFIERSTLPTTGFTPMGGVEPNVTSFTDMSFTNGTRYYYRIRASNTTTGSISTTTMVIAPYCSPYFASDGCPYSINITDVAINGTTLSQNSGCSPSSSNYYTSFTGVSGTVTAGQSSTFTVTKGAWNGMGGSIWVDLDNNGIFETSEQLYQMSVVNTASTFSGSLFIPASITANTVAMRVVVAYLTVPSDPCGGYAYGETEDYILVIKPACIAPAASLVGSTTITAGQMATLTTSLTGGPPFSLTVNSSSGVPTIFTGISASPFSFTVAPSVSTTYTLGQVASGCSTGSVIGSAIVTVNPCTIMYTLKVGNWDDPTVWSCNHVPTQTDLVQVGHAVTIPNSVVARALRVEYRSGGLLTISTSARLRLGL</sequence>
<dbReference type="SUPFAM" id="SSF55486">
    <property type="entry name" value="Metalloproteases ('zincins'), catalytic domain"/>
    <property type="match status" value="1"/>
</dbReference>
<dbReference type="EMBL" id="WPIN01000001">
    <property type="protein sequence ID" value="MVM28758.1"/>
    <property type="molecule type" value="Genomic_DNA"/>
</dbReference>
<dbReference type="GO" id="GO:0008237">
    <property type="term" value="F:metallopeptidase activity"/>
    <property type="evidence" value="ECO:0007669"/>
    <property type="project" value="InterPro"/>
</dbReference>
<dbReference type="InterPro" id="IPR045474">
    <property type="entry name" value="GEVED"/>
</dbReference>
<protein>
    <recommendedName>
        <fullName evidence="1">Fibronectin type-III domain-containing protein</fullName>
    </recommendedName>
</protein>
<organism evidence="2 3">
    <name type="scientific">Spirosoma arboris</name>
    <dbReference type="NCBI Taxonomy" id="2682092"/>
    <lineage>
        <taxon>Bacteria</taxon>
        <taxon>Pseudomonadati</taxon>
        <taxon>Bacteroidota</taxon>
        <taxon>Cytophagia</taxon>
        <taxon>Cytophagales</taxon>
        <taxon>Cytophagaceae</taxon>
        <taxon>Spirosoma</taxon>
    </lineage>
</organism>
<dbReference type="Proteomes" id="UP000436006">
    <property type="component" value="Unassembled WGS sequence"/>
</dbReference>
<dbReference type="InterPro" id="IPR024079">
    <property type="entry name" value="MetalloPept_cat_dom_sf"/>
</dbReference>
<dbReference type="SUPFAM" id="SSF49265">
    <property type="entry name" value="Fibronectin type III"/>
    <property type="match status" value="1"/>
</dbReference>
<reference evidence="2 3" key="1">
    <citation type="submission" date="2019-12" db="EMBL/GenBank/DDBJ databases">
        <title>Spirosoma sp. HMF4905 genome sequencing and assembly.</title>
        <authorList>
            <person name="Kang H."/>
            <person name="Cha I."/>
            <person name="Kim H."/>
            <person name="Joh K."/>
        </authorList>
    </citation>
    <scope>NUCLEOTIDE SEQUENCE [LARGE SCALE GENOMIC DNA]</scope>
    <source>
        <strain evidence="2 3">HMF4905</strain>
    </source>
</reference>
<dbReference type="InterPro" id="IPR008754">
    <property type="entry name" value="Peptidase_M43"/>
</dbReference>
<dbReference type="Pfam" id="PF20009">
    <property type="entry name" value="GEVED"/>
    <property type="match status" value="1"/>
</dbReference>
<dbReference type="InterPro" id="IPR013783">
    <property type="entry name" value="Ig-like_fold"/>
</dbReference>
<name>A0A7K1S581_9BACT</name>